<evidence type="ECO:0000313" key="1">
    <source>
        <dbReference type="EMBL" id="KAL3776080.1"/>
    </source>
</evidence>
<name>A0ABD3NJD4_9STRA</name>
<reference evidence="1 2" key="1">
    <citation type="submission" date="2024-10" db="EMBL/GenBank/DDBJ databases">
        <title>Updated reference genomes for cyclostephanoid diatoms.</title>
        <authorList>
            <person name="Roberts W.R."/>
            <person name="Alverson A.J."/>
        </authorList>
    </citation>
    <scope>NUCLEOTIDE SEQUENCE [LARGE SCALE GENOMIC DNA]</scope>
    <source>
        <strain evidence="1 2">AJA010-31</strain>
    </source>
</reference>
<protein>
    <submittedName>
        <fullName evidence="1">Uncharacterized protein</fullName>
    </submittedName>
</protein>
<dbReference type="AlphaFoldDB" id="A0ABD3NJD4"/>
<proteinExistence type="predicted"/>
<dbReference type="Proteomes" id="UP001530400">
    <property type="component" value="Unassembled WGS sequence"/>
</dbReference>
<organism evidence="1 2">
    <name type="scientific">Cyclotella atomus</name>
    <dbReference type="NCBI Taxonomy" id="382360"/>
    <lineage>
        <taxon>Eukaryota</taxon>
        <taxon>Sar</taxon>
        <taxon>Stramenopiles</taxon>
        <taxon>Ochrophyta</taxon>
        <taxon>Bacillariophyta</taxon>
        <taxon>Coscinodiscophyceae</taxon>
        <taxon>Thalassiosirophycidae</taxon>
        <taxon>Stephanodiscales</taxon>
        <taxon>Stephanodiscaceae</taxon>
        <taxon>Cyclotella</taxon>
    </lineage>
</organism>
<accession>A0ABD3NJD4</accession>
<keyword evidence="2" id="KW-1185">Reference proteome</keyword>
<gene>
    <name evidence="1" type="ORF">ACHAWO_007364</name>
</gene>
<dbReference type="EMBL" id="JALLPJ020001118">
    <property type="protein sequence ID" value="KAL3776080.1"/>
    <property type="molecule type" value="Genomic_DNA"/>
</dbReference>
<comment type="caution">
    <text evidence="1">The sequence shown here is derived from an EMBL/GenBank/DDBJ whole genome shotgun (WGS) entry which is preliminary data.</text>
</comment>
<evidence type="ECO:0000313" key="2">
    <source>
        <dbReference type="Proteomes" id="UP001530400"/>
    </source>
</evidence>
<sequence length="70" mass="7969">MCTKEFGHCSRDGKGCVDIRFNRDVCVKPENWYPGGYCGTGPNFEDCKWDEHGDGNCHKVEFVPHHDHGL</sequence>